<protein>
    <submittedName>
        <fullName evidence="1">Uncharacterized protein</fullName>
    </submittedName>
</protein>
<comment type="caution">
    <text evidence="1">The sequence shown here is derived from an EMBL/GenBank/DDBJ whole genome shotgun (WGS) entry which is preliminary data.</text>
</comment>
<gene>
    <name evidence="1" type="ORF">EV643_13660</name>
</gene>
<name>A0A4V3C5P4_9ACTN</name>
<accession>A0A4V3C5P4</accession>
<keyword evidence="2" id="KW-1185">Reference proteome</keyword>
<dbReference type="Proteomes" id="UP000295388">
    <property type="component" value="Unassembled WGS sequence"/>
</dbReference>
<dbReference type="EMBL" id="SNWQ01000036">
    <property type="protein sequence ID" value="TDO30678.1"/>
    <property type="molecule type" value="Genomic_DNA"/>
</dbReference>
<evidence type="ECO:0000313" key="2">
    <source>
        <dbReference type="Proteomes" id="UP000295388"/>
    </source>
</evidence>
<proteinExistence type="predicted"/>
<dbReference type="AlphaFoldDB" id="A0A4V3C5P4"/>
<organism evidence="1 2">
    <name type="scientific">Kribbella caucasensis</name>
    <dbReference type="NCBI Taxonomy" id="2512215"/>
    <lineage>
        <taxon>Bacteria</taxon>
        <taxon>Bacillati</taxon>
        <taxon>Actinomycetota</taxon>
        <taxon>Actinomycetes</taxon>
        <taxon>Propionibacteriales</taxon>
        <taxon>Kribbellaceae</taxon>
        <taxon>Kribbella</taxon>
    </lineage>
</organism>
<reference evidence="1 2" key="1">
    <citation type="submission" date="2019-03" db="EMBL/GenBank/DDBJ databases">
        <title>Genomic Encyclopedia of Type Strains, Phase III (KMG-III): the genomes of soil and plant-associated and newly described type strains.</title>
        <authorList>
            <person name="Whitman W."/>
        </authorList>
    </citation>
    <scope>NUCLEOTIDE SEQUENCE [LARGE SCALE GENOMIC DNA]</scope>
    <source>
        <strain evidence="1 2">VKM Ac-2527</strain>
    </source>
</reference>
<evidence type="ECO:0000313" key="1">
    <source>
        <dbReference type="EMBL" id="TDO30678.1"/>
    </source>
</evidence>
<feature type="non-terminal residue" evidence="1">
    <location>
        <position position="36"/>
    </location>
</feature>
<sequence length="36" mass="3903">MFETGLTELSTADLLASAAEQRAEANRREASLLEHA</sequence>